<dbReference type="EMBL" id="JBCLYO010000041">
    <property type="protein sequence ID" value="KAL0074635.1"/>
    <property type="molecule type" value="Genomic_DNA"/>
</dbReference>
<dbReference type="InterPro" id="IPR005552">
    <property type="entry name" value="Scramblase"/>
</dbReference>
<name>A0ABR3AIN2_PHYBL</name>
<evidence type="ECO:0000256" key="2">
    <source>
        <dbReference type="SAM" id="MobiDB-lite"/>
    </source>
</evidence>
<evidence type="ECO:0000256" key="1">
    <source>
        <dbReference type="ARBA" id="ARBA00005350"/>
    </source>
</evidence>
<accession>A0ABR3AIN2</accession>
<feature type="compositionally biased region" description="Polar residues" evidence="2">
    <location>
        <begin position="383"/>
        <end position="409"/>
    </location>
</feature>
<feature type="region of interest" description="Disordered" evidence="2">
    <location>
        <begin position="376"/>
        <end position="443"/>
    </location>
</feature>
<dbReference type="PANTHER" id="PTHR23248:SF9">
    <property type="entry name" value="PHOSPHOLIPID SCRAMBLASE"/>
    <property type="match status" value="1"/>
</dbReference>
<organism evidence="3 4">
    <name type="scientific">Phycomyces blakesleeanus</name>
    <dbReference type="NCBI Taxonomy" id="4837"/>
    <lineage>
        <taxon>Eukaryota</taxon>
        <taxon>Fungi</taxon>
        <taxon>Fungi incertae sedis</taxon>
        <taxon>Mucoromycota</taxon>
        <taxon>Mucoromycotina</taxon>
        <taxon>Mucoromycetes</taxon>
        <taxon>Mucorales</taxon>
        <taxon>Phycomycetaceae</taxon>
        <taxon>Phycomyces</taxon>
    </lineage>
</organism>
<dbReference type="PANTHER" id="PTHR23248">
    <property type="entry name" value="PHOSPHOLIPID SCRAMBLASE-RELATED"/>
    <property type="match status" value="1"/>
</dbReference>
<dbReference type="Pfam" id="PF03803">
    <property type="entry name" value="Scramblase"/>
    <property type="match status" value="1"/>
</dbReference>
<feature type="region of interest" description="Disordered" evidence="2">
    <location>
        <begin position="341"/>
        <end position="362"/>
    </location>
</feature>
<comment type="caution">
    <text evidence="3">The sequence shown here is derived from an EMBL/GenBank/DDBJ whole genome shotgun (WGS) entry which is preliminary data.</text>
</comment>
<reference evidence="3 4" key="1">
    <citation type="submission" date="2024-04" db="EMBL/GenBank/DDBJ databases">
        <title>Symmetric and asymmetric DNA N6-adenine methylation regulates different biological responses in Mucorales.</title>
        <authorList>
            <consortium name="Lawrence Berkeley National Laboratory"/>
            <person name="Lax C."/>
            <person name="Mondo S.J."/>
            <person name="Osorio-Concepcion M."/>
            <person name="Muszewska A."/>
            <person name="Corrochano-Luque M."/>
            <person name="Gutierrez G."/>
            <person name="Riley R."/>
            <person name="Lipzen A."/>
            <person name="Guo J."/>
            <person name="Hundley H."/>
            <person name="Amirebrahimi M."/>
            <person name="Ng V."/>
            <person name="Lorenzo-Gutierrez D."/>
            <person name="Binder U."/>
            <person name="Yang J."/>
            <person name="Song Y."/>
            <person name="Canovas D."/>
            <person name="Navarro E."/>
            <person name="Freitag M."/>
            <person name="Gabaldon T."/>
            <person name="Grigoriev I.V."/>
            <person name="Corrochano L.M."/>
            <person name="Nicolas F.E."/>
            <person name="Garre V."/>
        </authorList>
    </citation>
    <scope>NUCLEOTIDE SEQUENCE [LARGE SCALE GENOMIC DNA]</scope>
    <source>
        <strain evidence="3 4">L51</strain>
    </source>
</reference>
<proteinExistence type="inferred from homology"/>
<evidence type="ECO:0000313" key="4">
    <source>
        <dbReference type="Proteomes" id="UP001448207"/>
    </source>
</evidence>
<dbReference type="SUPFAM" id="SSF54518">
    <property type="entry name" value="Tubby C-terminal domain-like"/>
    <property type="match status" value="1"/>
</dbReference>
<evidence type="ECO:0000313" key="3">
    <source>
        <dbReference type="EMBL" id="KAL0074635.1"/>
    </source>
</evidence>
<comment type="similarity">
    <text evidence="1">Belongs to the phospholipid scramblase family.</text>
</comment>
<dbReference type="Proteomes" id="UP001448207">
    <property type="component" value="Unassembled WGS sequence"/>
</dbReference>
<gene>
    <name evidence="3" type="ORF">J3Q64DRAFT_1686104</name>
</gene>
<sequence length="443" mass="48263">MYGRVMQATRLGFTSKSFSNQNVTTLLRFQNKNLGHFYSSLRNPRALGPRGRILNRVTPPRPIRPVLTKENNISEPSTKTNSVESNVEIQSNEHFAADPANVPVHIPSQPGEVLQPHSPGAAVLTKSALVVGRELEMMNVFLGYEQANKYKIMDPEGNHVGYIAEEEGFGKSLSRQFLKTHRRMNATILDAQGQVVFKIVRPISLINSRIFIYTADDELIGEVQQRWNLVRRKYDLFTGTNQFATIDTPFLGWDFTLQDQNGGTLGNVSRNFVGFAREIFTDSGQYVLRMDAMEDSSRGMTLDERAVTLACAISIDFDYFSRHSSHGSGGFLPFPIFGMGGGEHREAEQEHQPGVDIGPAGAAGIGSGAAGIGSGAAGMGSDVSGSQQQDNSPFSDPYSQQGSEGTTNEYGDVWLSDKEAGVDSPEDGASGILDSLSDFFGSD</sequence>
<feature type="region of interest" description="Disordered" evidence="2">
    <location>
        <begin position="49"/>
        <end position="85"/>
    </location>
</feature>
<feature type="compositionally biased region" description="Basic and acidic residues" evidence="2">
    <location>
        <begin position="342"/>
        <end position="353"/>
    </location>
</feature>
<dbReference type="InterPro" id="IPR025659">
    <property type="entry name" value="Tubby-like_C"/>
</dbReference>
<protein>
    <submittedName>
        <fullName evidence="3">Scramblase-domain-containing protein</fullName>
    </submittedName>
</protein>
<feature type="compositionally biased region" description="Polar residues" evidence="2">
    <location>
        <begin position="69"/>
        <end position="85"/>
    </location>
</feature>
<keyword evidence="4" id="KW-1185">Reference proteome</keyword>